<evidence type="ECO:0000256" key="1">
    <source>
        <dbReference type="SAM" id="Phobius"/>
    </source>
</evidence>
<proteinExistence type="predicted"/>
<dbReference type="EMBL" id="ADAD01000126">
    <property type="protein sequence ID" value="EEY34821.1"/>
    <property type="molecule type" value="Genomic_DNA"/>
</dbReference>
<protein>
    <recommendedName>
        <fullName evidence="4">Glycerophosphoryl diester phosphodiesterase membrane domain-containing protein</fullName>
    </recommendedName>
</protein>
<evidence type="ECO:0008006" key="4">
    <source>
        <dbReference type="Google" id="ProtNLM"/>
    </source>
</evidence>
<keyword evidence="3" id="KW-1185">Reference proteome</keyword>
<name>D0GM76_9FUSO</name>
<feature type="transmembrane region" description="Helical" evidence="1">
    <location>
        <begin position="153"/>
        <end position="172"/>
    </location>
</feature>
<evidence type="ECO:0000313" key="2">
    <source>
        <dbReference type="EMBL" id="EEY34821.1"/>
    </source>
</evidence>
<keyword evidence="1" id="KW-1133">Transmembrane helix</keyword>
<keyword evidence="1" id="KW-0472">Membrane</keyword>
<evidence type="ECO:0000313" key="3">
    <source>
        <dbReference type="Proteomes" id="UP000004226"/>
    </source>
</evidence>
<dbReference type="RefSeq" id="WP_006807583.1">
    <property type="nucleotide sequence ID" value="NZ_ADAD01000126.1"/>
</dbReference>
<dbReference type="AlphaFoldDB" id="D0GM76"/>
<feature type="transmembrane region" description="Helical" evidence="1">
    <location>
        <begin position="34"/>
        <end position="51"/>
    </location>
</feature>
<feature type="transmembrane region" description="Helical" evidence="1">
    <location>
        <begin position="179"/>
        <end position="202"/>
    </location>
</feature>
<dbReference type="Proteomes" id="UP000004226">
    <property type="component" value="Unassembled WGS sequence"/>
</dbReference>
<comment type="caution">
    <text evidence="2">The sequence shown here is derived from an EMBL/GenBank/DDBJ whole genome shotgun (WGS) entry which is preliminary data.</text>
</comment>
<feature type="transmembrane region" description="Helical" evidence="1">
    <location>
        <begin position="57"/>
        <end position="78"/>
    </location>
</feature>
<keyword evidence="1" id="KW-0812">Transmembrane</keyword>
<accession>D0GM76</accession>
<gene>
    <name evidence="2" type="ORF">HMPREF0554_2322</name>
</gene>
<organism evidence="2 3">
    <name type="scientific">Pseudoleptotrichia goodfellowii F0264</name>
    <dbReference type="NCBI Taxonomy" id="596323"/>
    <lineage>
        <taxon>Bacteria</taxon>
        <taxon>Fusobacteriati</taxon>
        <taxon>Fusobacteriota</taxon>
        <taxon>Fusobacteriia</taxon>
        <taxon>Fusobacteriales</taxon>
        <taxon>Leptotrichiaceae</taxon>
        <taxon>Pseudoleptotrichia</taxon>
    </lineage>
</organism>
<sequence>MEELKKSLSGKYLEMGEYFNKAFELFPKVMQKEVILVGIMVLLSITASFTMKTPLRYIIPVFSGIVTLLLLQKVIYSIDKIGDLSFEEEKTNNNMIKCIIIALFSTVPLVSLIFVIFCLIYPYFMVSYLSENMNFSQAKEYAGIVSPGNRMRIILPGFIITICISLITMPLIYIGGIGLVIAGIVSALLSILFVSIHSIIYLNVKYMNEKNGNQNNNQEVIEIEQ</sequence>
<feature type="transmembrane region" description="Helical" evidence="1">
    <location>
        <begin position="99"/>
        <end position="124"/>
    </location>
</feature>
<reference evidence="2 3" key="1">
    <citation type="submission" date="2009-10" db="EMBL/GenBank/DDBJ databases">
        <authorList>
            <person name="Harkins D.M."/>
            <person name="Madupu R."/>
            <person name="Durkin A.S."/>
            <person name="Torralba M."/>
            <person name="Methe B."/>
            <person name="Sutton G.G."/>
            <person name="Strausberg R.L."/>
            <person name="Nelson K.E."/>
        </authorList>
    </citation>
    <scope>NUCLEOTIDE SEQUENCE [LARGE SCALE GENOMIC DNA]</scope>
    <source>
        <strain evidence="2 3">F0264</strain>
    </source>
</reference>